<dbReference type="GO" id="GO:0003700">
    <property type="term" value="F:DNA-binding transcription factor activity"/>
    <property type="evidence" value="ECO:0007669"/>
    <property type="project" value="InterPro"/>
</dbReference>
<evidence type="ECO:0000256" key="3">
    <source>
        <dbReference type="ARBA" id="ARBA00023163"/>
    </source>
</evidence>
<dbReference type="InterPro" id="IPR039422">
    <property type="entry name" value="MarR/SlyA-like"/>
</dbReference>
<dbReference type="SMART" id="SM00347">
    <property type="entry name" value="HTH_MARR"/>
    <property type="match status" value="1"/>
</dbReference>
<dbReference type="Gene3D" id="1.10.10.10">
    <property type="entry name" value="Winged helix-like DNA-binding domain superfamily/Winged helix DNA-binding domain"/>
    <property type="match status" value="1"/>
</dbReference>
<keyword evidence="2" id="KW-0238">DNA-binding</keyword>
<dbReference type="InterPro" id="IPR036390">
    <property type="entry name" value="WH_DNA-bd_sf"/>
</dbReference>
<dbReference type="PRINTS" id="PR00598">
    <property type="entry name" value="HTHMARR"/>
</dbReference>
<gene>
    <name evidence="5" type="ORF">JYP50_12260</name>
</gene>
<organism evidence="5 6">
    <name type="scientific">Parahaliea mediterranea</name>
    <dbReference type="NCBI Taxonomy" id="651086"/>
    <lineage>
        <taxon>Bacteria</taxon>
        <taxon>Pseudomonadati</taxon>
        <taxon>Pseudomonadota</taxon>
        <taxon>Gammaproteobacteria</taxon>
        <taxon>Cellvibrionales</taxon>
        <taxon>Halieaceae</taxon>
        <taxon>Parahaliea</taxon>
    </lineage>
</organism>
<evidence type="ECO:0000256" key="2">
    <source>
        <dbReference type="ARBA" id="ARBA00023125"/>
    </source>
</evidence>
<evidence type="ECO:0000313" key="5">
    <source>
        <dbReference type="EMBL" id="MBN7797372.1"/>
    </source>
</evidence>
<keyword evidence="6" id="KW-1185">Reference proteome</keyword>
<sequence>MATSEPQALVTLDQETRLHEDDHHSIKLWLRLLTCSSLIESRLRTSLRETFDTTLPRFDFLAQLERTPNGLTMGELSRRMMVSGGNISGIATQLVNEGLVERSPLPDNRRTVLVKLTPKGARTFAQMAEEHEHWIIGMLGHLEVAEVDQLMVLLSRVKEGL</sequence>
<dbReference type="InterPro" id="IPR000835">
    <property type="entry name" value="HTH_MarR-typ"/>
</dbReference>
<dbReference type="AlphaFoldDB" id="A0A939IMU8"/>
<keyword evidence="1" id="KW-0805">Transcription regulation</keyword>
<dbReference type="Pfam" id="PF01047">
    <property type="entry name" value="MarR"/>
    <property type="match status" value="1"/>
</dbReference>
<dbReference type="EMBL" id="JAFKCZ010000008">
    <property type="protein sequence ID" value="MBN7797372.1"/>
    <property type="molecule type" value="Genomic_DNA"/>
</dbReference>
<accession>A0A939IMU8</accession>
<dbReference type="GO" id="GO:0003677">
    <property type="term" value="F:DNA binding"/>
    <property type="evidence" value="ECO:0007669"/>
    <property type="project" value="UniProtKB-KW"/>
</dbReference>
<dbReference type="InterPro" id="IPR036388">
    <property type="entry name" value="WH-like_DNA-bd_sf"/>
</dbReference>
<dbReference type="Proteomes" id="UP000664303">
    <property type="component" value="Unassembled WGS sequence"/>
</dbReference>
<evidence type="ECO:0000313" key="6">
    <source>
        <dbReference type="Proteomes" id="UP000664303"/>
    </source>
</evidence>
<dbReference type="SUPFAM" id="SSF46785">
    <property type="entry name" value="Winged helix' DNA-binding domain"/>
    <property type="match status" value="1"/>
</dbReference>
<dbReference type="PANTHER" id="PTHR33164:SF43">
    <property type="entry name" value="HTH-TYPE TRANSCRIPTIONAL REPRESSOR YETL"/>
    <property type="match status" value="1"/>
</dbReference>
<keyword evidence="3" id="KW-0804">Transcription</keyword>
<dbReference type="GO" id="GO:0006950">
    <property type="term" value="P:response to stress"/>
    <property type="evidence" value="ECO:0007669"/>
    <property type="project" value="TreeGrafter"/>
</dbReference>
<feature type="domain" description="HTH marR-type" evidence="4">
    <location>
        <begin position="25"/>
        <end position="159"/>
    </location>
</feature>
<name>A0A939IMU8_9GAMM</name>
<evidence type="ECO:0000256" key="1">
    <source>
        <dbReference type="ARBA" id="ARBA00023015"/>
    </source>
</evidence>
<proteinExistence type="predicted"/>
<protein>
    <submittedName>
        <fullName evidence="5">MarR family transcriptional regulator</fullName>
    </submittedName>
</protein>
<evidence type="ECO:0000259" key="4">
    <source>
        <dbReference type="PROSITE" id="PS50995"/>
    </source>
</evidence>
<dbReference type="PROSITE" id="PS50995">
    <property type="entry name" value="HTH_MARR_2"/>
    <property type="match status" value="1"/>
</dbReference>
<dbReference type="PANTHER" id="PTHR33164">
    <property type="entry name" value="TRANSCRIPTIONAL REGULATOR, MARR FAMILY"/>
    <property type="match status" value="1"/>
</dbReference>
<dbReference type="PROSITE" id="PS01117">
    <property type="entry name" value="HTH_MARR_1"/>
    <property type="match status" value="1"/>
</dbReference>
<dbReference type="InterPro" id="IPR023187">
    <property type="entry name" value="Tscrpt_reg_MarR-type_CS"/>
</dbReference>
<reference evidence="5" key="1">
    <citation type="submission" date="2021-02" db="EMBL/GenBank/DDBJ databases">
        <title>PHA producing bacteria isolated from coastal sediment in Guangdong, Shenzhen.</title>
        <authorList>
            <person name="Zheng W."/>
            <person name="Yu S."/>
            <person name="Huang Y."/>
        </authorList>
    </citation>
    <scope>NUCLEOTIDE SEQUENCE</scope>
    <source>
        <strain evidence="5">TN14-10</strain>
    </source>
</reference>
<dbReference type="RefSeq" id="WP_206560820.1">
    <property type="nucleotide sequence ID" value="NZ_JAFKCZ010000008.1"/>
</dbReference>
<comment type="caution">
    <text evidence="5">The sequence shown here is derived from an EMBL/GenBank/DDBJ whole genome shotgun (WGS) entry which is preliminary data.</text>
</comment>